<reference evidence="2 3" key="2">
    <citation type="submission" date="2018-11" db="EMBL/GenBank/DDBJ databases">
        <authorList>
            <consortium name="Pathogen Informatics"/>
        </authorList>
    </citation>
    <scope>NUCLEOTIDE SEQUENCE [LARGE SCALE GENOMIC DNA]</scope>
</reference>
<evidence type="ECO:0000313" key="4">
    <source>
        <dbReference type="WBParaSite" id="TASK_0001016401-mRNA-1"/>
    </source>
</evidence>
<dbReference type="SUPFAM" id="SSF53448">
    <property type="entry name" value="Nucleotide-diphospho-sugar transferases"/>
    <property type="match status" value="1"/>
</dbReference>
<dbReference type="PANTHER" id="PTHR11952:SF2">
    <property type="entry name" value="LD24639P"/>
    <property type="match status" value="1"/>
</dbReference>
<gene>
    <name evidence="2" type="ORF">TASK_LOCUS10165</name>
</gene>
<dbReference type="InterPro" id="IPR039741">
    <property type="entry name" value="UDP-sugar_pyrophosphorylase"/>
</dbReference>
<name>A0A0R3WH21_TAEAS</name>
<dbReference type="EMBL" id="UYRS01020750">
    <property type="protein sequence ID" value="VDK49374.1"/>
    <property type="molecule type" value="Genomic_DNA"/>
</dbReference>
<dbReference type="WBParaSite" id="TASK_0001016401-mRNA-1">
    <property type="protein sequence ID" value="TASK_0001016401-mRNA-1"/>
    <property type="gene ID" value="TASK_0001016401"/>
</dbReference>
<organism evidence="4">
    <name type="scientific">Taenia asiatica</name>
    <name type="common">Asian tapeworm</name>
    <dbReference type="NCBI Taxonomy" id="60517"/>
    <lineage>
        <taxon>Eukaryota</taxon>
        <taxon>Metazoa</taxon>
        <taxon>Spiralia</taxon>
        <taxon>Lophotrochozoa</taxon>
        <taxon>Platyhelminthes</taxon>
        <taxon>Cestoda</taxon>
        <taxon>Eucestoda</taxon>
        <taxon>Cyclophyllidea</taxon>
        <taxon>Taeniidae</taxon>
        <taxon>Taenia</taxon>
    </lineage>
</organism>
<keyword evidence="3" id="KW-1185">Reference proteome</keyword>
<reference evidence="4" key="1">
    <citation type="submission" date="2017-02" db="UniProtKB">
        <authorList>
            <consortium name="WormBaseParasite"/>
        </authorList>
    </citation>
    <scope>IDENTIFICATION</scope>
</reference>
<dbReference type="GO" id="GO:0006048">
    <property type="term" value="P:UDP-N-acetylglucosamine biosynthetic process"/>
    <property type="evidence" value="ECO:0007669"/>
    <property type="project" value="TreeGrafter"/>
</dbReference>
<evidence type="ECO:0000313" key="3">
    <source>
        <dbReference type="Proteomes" id="UP000282613"/>
    </source>
</evidence>
<accession>A0A0R3WH21</accession>
<evidence type="ECO:0000313" key="2">
    <source>
        <dbReference type="EMBL" id="VDK49374.1"/>
    </source>
</evidence>
<sequence>MKSFFFRIITRRFFIWEVDRTTEFSPLKNGPEAERDCPRTCRKSILDMHASWARAVGAVFSNDARDIIEISPLVSLRGENLECLKAKQINGVNILELRRNEKGEEVPILVEVG</sequence>
<dbReference type="STRING" id="60517.A0A0R3WH21"/>
<dbReference type="AlphaFoldDB" id="A0A0R3WH21"/>
<dbReference type="OrthoDB" id="532420at2759"/>
<dbReference type="Proteomes" id="UP000282613">
    <property type="component" value="Unassembled WGS sequence"/>
</dbReference>
<dbReference type="PANTHER" id="PTHR11952">
    <property type="entry name" value="UDP- GLUCOSE PYROPHOSPHORYLASE"/>
    <property type="match status" value="1"/>
</dbReference>
<dbReference type="Gene3D" id="3.90.550.10">
    <property type="entry name" value="Spore Coat Polysaccharide Biosynthesis Protein SpsA, Chain A"/>
    <property type="match status" value="1"/>
</dbReference>
<protein>
    <submittedName>
        <fullName evidence="2 4">Uncharacterized protein</fullName>
    </submittedName>
</protein>
<comment type="similarity">
    <text evidence="1">Belongs to the UDPGP type 1 family.</text>
</comment>
<dbReference type="GO" id="GO:0003977">
    <property type="term" value="F:UDP-N-acetylglucosamine diphosphorylase activity"/>
    <property type="evidence" value="ECO:0007669"/>
    <property type="project" value="TreeGrafter"/>
</dbReference>
<evidence type="ECO:0000256" key="1">
    <source>
        <dbReference type="ARBA" id="ARBA00010401"/>
    </source>
</evidence>
<proteinExistence type="inferred from homology"/>
<dbReference type="InterPro" id="IPR029044">
    <property type="entry name" value="Nucleotide-diphossugar_trans"/>
</dbReference>